<organism evidence="1 2">
    <name type="scientific">Planosporangium flavigriseum</name>
    <dbReference type="NCBI Taxonomy" id="373681"/>
    <lineage>
        <taxon>Bacteria</taxon>
        <taxon>Bacillati</taxon>
        <taxon>Actinomycetota</taxon>
        <taxon>Actinomycetes</taxon>
        <taxon>Micromonosporales</taxon>
        <taxon>Micromonosporaceae</taxon>
        <taxon>Planosporangium</taxon>
    </lineage>
</organism>
<sequence length="203" mass="21333">MTGVDELRGVFVAVAEDGWLSTALARVAADPAAINHLFPAVGRHCGRAPLAALPTWSTDDAARALLLLALPPGDGLPDRVELLYRYGDAAEKRAVLRALPLLVLGAAAVPLLQDAIRTNDPRLLAAALGPYAAHLDDATWRQAVLKCVFMGLPLSCVADLYQRADAELATMLAGLVAEREAAGRAVAEDVHALLHHLTAATEG</sequence>
<dbReference type="AlphaFoldDB" id="A0A8J3LI84"/>
<dbReference type="EMBL" id="BONU01000009">
    <property type="protein sequence ID" value="GIG73422.1"/>
    <property type="molecule type" value="Genomic_DNA"/>
</dbReference>
<accession>A0A8J3LI84</accession>
<gene>
    <name evidence="1" type="ORF">Pfl04_18260</name>
</gene>
<dbReference type="NCBIfam" id="NF035938">
    <property type="entry name" value="EboA_domain"/>
    <property type="match status" value="1"/>
</dbReference>
<keyword evidence="2" id="KW-1185">Reference proteome</keyword>
<dbReference type="InterPro" id="IPR047715">
    <property type="entry name" value="EboA_dom"/>
</dbReference>
<dbReference type="RefSeq" id="WP_168078687.1">
    <property type="nucleotide sequence ID" value="NZ_BAAAQJ010000012.1"/>
</dbReference>
<name>A0A8J3LI84_9ACTN</name>
<reference evidence="1" key="1">
    <citation type="submission" date="2021-01" db="EMBL/GenBank/DDBJ databases">
        <title>Whole genome shotgun sequence of Planosporangium flavigriseum NBRC 105377.</title>
        <authorList>
            <person name="Komaki H."/>
            <person name="Tamura T."/>
        </authorList>
    </citation>
    <scope>NUCLEOTIDE SEQUENCE</scope>
    <source>
        <strain evidence="1">NBRC 105377</strain>
    </source>
</reference>
<proteinExistence type="predicted"/>
<protein>
    <recommendedName>
        <fullName evidence="3">Sugar phosphate isomerase</fullName>
    </recommendedName>
</protein>
<dbReference type="Proteomes" id="UP000653674">
    <property type="component" value="Unassembled WGS sequence"/>
</dbReference>
<evidence type="ECO:0008006" key="3">
    <source>
        <dbReference type="Google" id="ProtNLM"/>
    </source>
</evidence>
<comment type="caution">
    <text evidence="1">The sequence shown here is derived from an EMBL/GenBank/DDBJ whole genome shotgun (WGS) entry which is preliminary data.</text>
</comment>
<evidence type="ECO:0000313" key="2">
    <source>
        <dbReference type="Proteomes" id="UP000653674"/>
    </source>
</evidence>
<evidence type="ECO:0000313" key="1">
    <source>
        <dbReference type="EMBL" id="GIG73422.1"/>
    </source>
</evidence>